<feature type="compositionally biased region" description="Pro residues" evidence="2">
    <location>
        <begin position="995"/>
        <end position="1004"/>
    </location>
</feature>
<feature type="compositionally biased region" description="Polar residues" evidence="2">
    <location>
        <begin position="298"/>
        <end position="317"/>
    </location>
</feature>
<dbReference type="SMART" id="SM00356">
    <property type="entry name" value="ZnF_C3H1"/>
    <property type="match status" value="2"/>
</dbReference>
<feature type="region of interest" description="Disordered" evidence="2">
    <location>
        <begin position="1527"/>
        <end position="1687"/>
    </location>
</feature>
<feature type="compositionally biased region" description="Gly residues" evidence="2">
    <location>
        <begin position="1172"/>
        <end position="1186"/>
    </location>
</feature>
<dbReference type="InterPro" id="IPR000571">
    <property type="entry name" value="Znf_CCCH"/>
</dbReference>
<feature type="region of interest" description="Disordered" evidence="2">
    <location>
        <begin position="983"/>
        <end position="1011"/>
    </location>
</feature>
<keyword evidence="1" id="KW-0863">Zinc-finger</keyword>
<evidence type="ECO:0000313" key="4">
    <source>
        <dbReference type="EMBL" id="KAE8244972.1"/>
    </source>
</evidence>
<proteinExistence type="predicted"/>
<feature type="domain" description="C3H1-type" evidence="3">
    <location>
        <begin position="1494"/>
        <end position="1515"/>
    </location>
</feature>
<feature type="region of interest" description="Disordered" evidence="2">
    <location>
        <begin position="46"/>
        <end position="66"/>
    </location>
</feature>
<feature type="region of interest" description="Disordered" evidence="2">
    <location>
        <begin position="1098"/>
        <end position="1122"/>
    </location>
</feature>
<keyword evidence="1" id="KW-0479">Metal-binding</keyword>
<feature type="region of interest" description="Disordered" evidence="2">
    <location>
        <begin position="208"/>
        <end position="400"/>
    </location>
</feature>
<feature type="compositionally biased region" description="Low complexity" evidence="2">
    <location>
        <begin position="253"/>
        <end position="278"/>
    </location>
</feature>
<feature type="region of interest" description="Disordered" evidence="2">
    <location>
        <begin position="508"/>
        <end position="722"/>
    </location>
</feature>
<feature type="compositionally biased region" description="Low complexity" evidence="2">
    <location>
        <begin position="736"/>
        <end position="764"/>
    </location>
</feature>
<feature type="region of interest" description="Disordered" evidence="2">
    <location>
        <begin position="1155"/>
        <end position="1261"/>
    </location>
</feature>
<feature type="compositionally biased region" description="Low complexity" evidence="2">
    <location>
        <begin position="598"/>
        <end position="617"/>
    </location>
</feature>
<feature type="compositionally biased region" description="Gly residues" evidence="2">
    <location>
        <begin position="241"/>
        <end position="250"/>
    </location>
</feature>
<feature type="region of interest" description="Disordered" evidence="2">
    <location>
        <begin position="148"/>
        <end position="189"/>
    </location>
</feature>
<feature type="compositionally biased region" description="Low complexity" evidence="2">
    <location>
        <begin position="1187"/>
        <end position="1201"/>
    </location>
</feature>
<feature type="compositionally biased region" description="Low complexity" evidence="2">
    <location>
        <begin position="1209"/>
        <end position="1257"/>
    </location>
</feature>
<feature type="region of interest" description="Disordered" evidence="2">
    <location>
        <begin position="416"/>
        <end position="477"/>
    </location>
</feature>
<feature type="region of interest" description="Disordered" evidence="2">
    <location>
        <begin position="1327"/>
        <end position="1360"/>
    </location>
</feature>
<feature type="zinc finger region" description="C3H1-type" evidence="1">
    <location>
        <begin position="1494"/>
        <end position="1515"/>
    </location>
</feature>
<evidence type="ECO:0000313" key="5">
    <source>
        <dbReference type="Proteomes" id="UP000077521"/>
    </source>
</evidence>
<feature type="compositionally biased region" description="Low complexity" evidence="2">
    <location>
        <begin position="1636"/>
        <end position="1645"/>
    </location>
</feature>
<reference evidence="4" key="1">
    <citation type="submission" date="2016-04" db="EMBL/GenBank/DDBJ databases">
        <authorList>
            <person name="Nguyen H.D."/>
            <person name="Samba Siva P."/>
            <person name="Cullis J."/>
            <person name="Levesque C.A."/>
            <person name="Hambleton S."/>
        </authorList>
    </citation>
    <scope>NUCLEOTIDE SEQUENCE</scope>
    <source>
        <strain evidence="4">DAOMC 236416</strain>
    </source>
</reference>
<sequence>MRAAPFVLCELRDGGEGGPAIGMKVLTAIELNHETARHHFIRLSSKERGKSPTHTPIISSSHHRHSSSTLQVTASPMAAMPPPDEHSFPLCSAYLLQLFHSPIFLTAHGHNPTHSHTRILTILADPSTDQDDRIDAVRSQLEACLRLNPNSNTSSANAARRASGGTAPPGAASSSSPSSIGTNGDTKIPDEHLDDLVLELMHRHQQDCSKLTGTGSSSSTGPRSGAAFRPPRPQPQIGMGTRIGGGGGGNTPRSSDLSRTLSSGSTSSTSANRPSSSSGLNPSLTTSMSTIALGPGSGSNSPRPWTPSSGGTPTAAQTGVFGAGTGQQGIMDAFSSGAGVGSGKSPFASPGSSPRLWTRGLPLPLGDAGGGIFRPGPSGVPSNPTSSASSSTSPFVSNPWSSPPAFSISTPNNSNTAALALSDGDSDPNSPVAADLQRTSSDLGGEPTSPNSSRGPSAGGIGRTAPGAPGSGVTTGVSSNAQPFARLATANAAAKAAAAAAAAAAASKTTAIGSERDTEFSRPRWGSASSSTGGGGQAFSDRASERRPSEVDEDTPVNESLAFSMENTDGRTSPERRPTLGSSALGGESPSPKRSLDTSSKSHLTASASSSASTISAGGEAPGSDRTTSPTSTETQTETGSATTPALSSSTSVPSTTKAASVSSNASTTASPRLNVAAAEFKPRLTGSGSPGGGNSSVSGSGPGTPPRFGNRDAAVPVPGAEAGGAAWYGYALAAAAASTSPTPSPGVGAFSSSSPSSSSTGPSAGAGGGLLSSSPGSGGMTSGMASPPISPSPSHAYARSSVRPTPLRKQVGTDDDEEDDELHLEDGSSTVQYATYPMDGYGMPMGYGIPPTSSSSHGSSSTGPGRKSHEHEEDDEDEDEFSPFGSSRPFVRTNSGLGGGGGYGGHHPGSSSMGPGMASSLVARMMAGTGSPLGPSRSRGPGSVSGSPTSYVGHMPGGMGPGVYQGEVYEYGASPPPTGEFGGSPGGFGYRGGHPPPPPPPHGASPRGAASHMQYLQGQLPSTGGGGGGGPQDVFSASYQPHSGGMYAEDGSGGAGVSDAEFNELEAAIEAEEAERRRANMTPFDVLYSILNGTGENSIAGPDTPGGGGGGGDGARKSGTRWTPKQIETALSRNGWDVEATLNWIMAGGMNSVQQGQTQVPSGTTNSEGGAKAGQEGGSTAGGGANANATSGSSSSSSAAPGVTQGPLSSSLSSSASSSLSSSAGTGTTNSISGSSTSSTSTSATSATPRAGSTGSVNGNGTKSAAAVTVSGVEGGSGAVSAGPAPPSTSLPHFVHHYIPGSTKPAGFASPRAMFSVGQAGMGGNGSNNMARSGSGASGATSGNGANAGSGSGGGGAGSGTTSFRPISYSNGVAVLPREAFQSHKGGVVASSAGGGITSGSGTAASGSRSPRIGSPSLFHMNISTSGGPGGPSGPLTPSHFGASGSSPLPSPGLNGPTTPGGSGGTARVCRYFLAGECRRFDCRFSHDLGRALCRFWLRGQCLNDPCGFLHDYDIVNKLARGMKSTLSPSAGSTPGEASGADGYFAQRPGGGSGGGGSVGTGDALGSPGGLGGGRWTPSGSGGGGKDGSGPNWTVGRSGSYRDRVNQDGSGASPGTLDFRGLSQFGRAGSGGPTAPAMMAVPDADAPDEFPVLGRPSGREDAGKKAGTANRAGGGPRWVLASSGAR</sequence>
<feature type="compositionally biased region" description="Gly residues" evidence="2">
    <location>
        <begin position="765"/>
        <end position="782"/>
    </location>
</feature>
<feature type="domain" description="C3H1-type" evidence="3">
    <location>
        <begin position="1465"/>
        <end position="1491"/>
    </location>
</feature>
<evidence type="ECO:0000256" key="1">
    <source>
        <dbReference type="PROSITE-ProRule" id="PRU00723"/>
    </source>
</evidence>
<feature type="compositionally biased region" description="Low complexity" evidence="2">
    <location>
        <begin position="1401"/>
        <end position="1418"/>
    </location>
</feature>
<feature type="compositionally biased region" description="Acidic residues" evidence="2">
    <location>
        <begin position="873"/>
        <end position="882"/>
    </location>
</feature>
<accession>A0A8T8SQU1</accession>
<feature type="compositionally biased region" description="Polar residues" evidence="2">
    <location>
        <begin position="437"/>
        <end position="455"/>
    </location>
</feature>
<feature type="zinc finger region" description="C3H1-type" evidence="1">
    <location>
        <begin position="1465"/>
        <end position="1491"/>
    </location>
</feature>
<feature type="compositionally biased region" description="Low complexity" evidence="2">
    <location>
        <begin position="1435"/>
        <end position="1459"/>
    </location>
</feature>
<feature type="compositionally biased region" description="Polar residues" evidence="2">
    <location>
        <begin position="279"/>
        <end position="290"/>
    </location>
</feature>
<feature type="compositionally biased region" description="Gly residues" evidence="2">
    <location>
        <begin position="1105"/>
        <end position="1114"/>
    </location>
</feature>
<name>A0A8T8SQU1_9BASI</name>
<feature type="compositionally biased region" description="Low complexity" evidence="2">
    <location>
        <begin position="837"/>
        <end position="866"/>
    </location>
</feature>
<evidence type="ECO:0000259" key="3">
    <source>
        <dbReference type="PROSITE" id="PS50103"/>
    </source>
</evidence>
<protein>
    <recommendedName>
        <fullName evidence="3">C3H1-type domain-containing protein</fullName>
    </recommendedName>
</protein>
<feature type="compositionally biased region" description="Low complexity" evidence="2">
    <location>
        <begin position="151"/>
        <end position="179"/>
    </location>
</feature>
<feature type="compositionally biased region" description="Low complexity" evidence="2">
    <location>
        <begin position="379"/>
        <end position="400"/>
    </location>
</feature>
<comment type="caution">
    <text evidence="4">The sequence shown here is derived from an EMBL/GenBank/DDBJ whole genome shotgun (WGS) entry which is preliminary data.</text>
</comment>
<feature type="compositionally biased region" description="Gly residues" evidence="2">
    <location>
        <begin position="1568"/>
        <end position="1589"/>
    </location>
</feature>
<keyword evidence="5" id="KW-1185">Reference proteome</keyword>
<keyword evidence="1" id="KW-0862">Zinc</keyword>
<feature type="region of interest" description="Disordered" evidence="2">
    <location>
        <begin position="1388"/>
        <end position="1464"/>
    </location>
</feature>
<feature type="compositionally biased region" description="Acidic residues" evidence="2">
    <location>
        <begin position="814"/>
        <end position="824"/>
    </location>
</feature>
<dbReference type="GO" id="GO:0008270">
    <property type="term" value="F:zinc ion binding"/>
    <property type="evidence" value="ECO:0007669"/>
    <property type="project" value="UniProtKB-KW"/>
</dbReference>
<evidence type="ECO:0000256" key="2">
    <source>
        <dbReference type="SAM" id="MobiDB-lite"/>
    </source>
</evidence>
<organism evidence="4 5">
    <name type="scientific">Tilletia indica</name>
    <dbReference type="NCBI Taxonomy" id="43049"/>
    <lineage>
        <taxon>Eukaryota</taxon>
        <taxon>Fungi</taxon>
        <taxon>Dikarya</taxon>
        <taxon>Basidiomycota</taxon>
        <taxon>Ustilaginomycotina</taxon>
        <taxon>Exobasidiomycetes</taxon>
        <taxon>Tilletiales</taxon>
        <taxon>Tilletiaceae</taxon>
        <taxon>Tilletia</taxon>
    </lineage>
</organism>
<feature type="region of interest" description="Disordered" evidence="2">
    <location>
        <begin position="1018"/>
        <end position="1037"/>
    </location>
</feature>
<dbReference type="PROSITE" id="PS50103">
    <property type="entry name" value="ZF_C3H1"/>
    <property type="match status" value="2"/>
</dbReference>
<feature type="compositionally biased region" description="Gly residues" evidence="2">
    <location>
        <begin position="983"/>
        <end position="993"/>
    </location>
</feature>
<dbReference type="Gene3D" id="4.10.1000.10">
    <property type="entry name" value="Zinc finger, CCCH-type"/>
    <property type="match status" value="1"/>
</dbReference>
<feature type="compositionally biased region" description="Basic and acidic residues" evidence="2">
    <location>
        <begin position="568"/>
        <end position="578"/>
    </location>
</feature>
<feature type="region of interest" description="Disordered" evidence="2">
    <location>
        <begin position="736"/>
        <end position="949"/>
    </location>
</feature>
<dbReference type="Proteomes" id="UP000077521">
    <property type="component" value="Unassembled WGS sequence"/>
</dbReference>
<feature type="compositionally biased region" description="Low complexity" evidence="2">
    <location>
        <begin position="929"/>
        <end position="949"/>
    </location>
</feature>
<feature type="compositionally biased region" description="Low complexity" evidence="2">
    <location>
        <begin position="909"/>
        <end position="922"/>
    </location>
</feature>
<feature type="compositionally biased region" description="Gly residues" evidence="2">
    <location>
        <begin position="897"/>
        <end position="908"/>
    </location>
</feature>
<gene>
    <name evidence="4" type="ORF">A4X13_0g6146</name>
</gene>
<feature type="compositionally biased region" description="Low complexity" evidence="2">
    <location>
        <begin position="627"/>
        <end position="671"/>
    </location>
</feature>
<dbReference type="EMBL" id="LWDF02000550">
    <property type="protein sequence ID" value="KAE8244972.1"/>
    <property type="molecule type" value="Genomic_DNA"/>
</dbReference>
<feature type="compositionally biased region" description="Gly residues" evidence="2">
    <location>
        <begin position="1550"/>
        <end position="1561"/>
    </location>
</feature>
<feature type="compositionally biased region" description="Gly residues" evidence="2">
    <location>
        <begin position="1347"/>
        <end position="1360"/>
    </location>
</feature>
<feature type="compositionally biased region" description="Low complexity" evidence="2">
    <location>
        <begin position="1328"/>
        <end position="1346"/>
    </location>
</feature>
<reference evidence="4" key="2">
    <citation type="journal article" date="2019" name="IMA Fungus">
        <title>Genome sequencing and comparison of five Tilletia species to identify candidate genes for the detection of regulated species infecting wheat.</title>
        <authorList>
            <person name="Nguyen H.D.T."/>
            <person name="Sultana T."/>
            <person name="Kesanakurti P."/>
            <person name="Hambleton S."/>
        </authorList>
    </citation>
    <scope>NUCLEOTIDE SEQUENCE</scope>
    <source>
        <strain evidence="4">DAOMC 236416</strain>
    </source>
</reference>
<feature type="compositionally biased region" description="Polar residues" evidence="2">
    <location>
        <begin position="1155"/>
        <end position="1169"/>
    </location>
</feature>
<feature type="compositionally biased region" description="Low complexity" evidence="2">
    <location>
        <begin position="212"/>
        <end position="221"/>
    </location>
</feature>